<organism evidence="2">
    <name type="scientific">Tetraselmis sp. GSL018</name>
    <dbReference type="NCBI Taxonomy" id="582737"/>
    <lineage>
        <taxon>Eukaryota</taxon>
        <taxon>Viridiplantae</taxon>
        <taxon>Chlorophyta</taxon>
        <taxon>core chlorophytes</taxon>
        <taxon>Chlorodendrophyceae</taxon>
        <taxon>Chlorodendrales</taxon>
        <taxon>Chlorodendraceae</taxon>
        <taxon>Tetraselmis</taxon>
    </lineage>
</organism>
<feature type="compositionally biased region" description="Basic and acidic residues" evidence="1">
    <location>
        <begin position="124"/>
        <end position="137"/>
    </location>
</feature>
<dbReference type="AlphaFoldDB" id="A0A061QH88"/>
<feature type="non-terminal residue" evidence="2">
    <location>
        <position position="173"/>
    </location>
</feature>
<accession>A0A061QH88</accession>
<evidence type="ECO:0000256" key="1">
    <source>
        <dbReference type="SAM" id="MobiDB-lite"/>
    </source>
</evidence>
<evidence type="ECO:0000313" key="2">
    <source>
        <dbReference type="EMBL" id="JAC59817.1"/>
    </source>
</evidence>
<feature type="region of interest" description="Disordered" evidence="1">
    <location>
        <begin position="118"/>
        <end position="147"/>
    </location>
</feature>
<reference evidence="2" key="1">
    <citation type="submission" date="2014-05" db="EMBL/GenBank/DDBJ databases">
        <title>The transcriptome of the halophilic microalga Tetraselmis sp. GSL018 isolated from the Great Salt Lake, Utah.</title>
        <authorList>
            <person name="Jinkerson R.E."/>
            <person name="D'Adamo S."/>
            <person name="Posewitz M.C."/>
        </authorList>
    </citation>
    <scope>NUCLEOTIDE SEQUENCE</scope>
    <source>
        <strain evidence="2">GSL018</strain>
    </source>
</reference>
<name>A0A061QH88_9CHLO</name>
<dbReference type="EMBL" id="GBEZ01027504">
    <property type="protein sequence ID" value="JAC59817.1"/>
    <property type="molecule type" value="Transcribed_RNA"/>
</dbReference>
<protein>
    <submittedName>
        <fullName evidence="2">Uncharacterized protein</fullName>
    </submittedName>
</protein>
<sequence length="173" mass="19850">LFLFLYSIETVLPCRETQQYYKNHIRENFASHNDETDPERLRIMFQRAKQRRRTACSMRKLPDEGFQQASTIKRGSSFLVRRETVRLLVTHHVALFASVFGALANCRATYTCCDRRRQGMGGRTQERSQERKQDTEGRGGVVNGEWEMGQDARATSLGFMAPTEPSNALHAFG</sequence>
<gene>
    <name evidence="2" type="ORF">TSPGSL018_30542</name>
</gene>
<proteinExistence type="predicted"/>
<feature type="non-terminal residue" evidence="2">
    <location>
        <position position="1"/>
    </location>
</feature>